<evidence type="ECO:0000256" key="1">
    <source>
        <dbReference type="ARBA" id="ARBA00001933"/>
    </source>
</evidence>
<proteinExistence type="inferred from homology"/>
<evidence type="ECO:0000256" key="4">
    <source>
        <dbReference type="RuleBase" id="RU362118"/>
    </source>
</evidence>
<dbReference type="PIRSF" id="PIRSF001434">
    <property type="entry name" value="CGS"/>
    <property type="match status" value="1"/>
</dbReference>
<dbReference type="PANTHER" id="PTHR11808">
    <property type="entry name" value="TRANS-SULFURATION ENZYME FAMILY MEMBER"/>
    <property type="match status" value="1"/>
</dbReference>
<evidence type="ECO:0000256" key="2">
    <source>
        <dbReference type="ARBA" id="ARBA00009077"/>
    </source>
</evidence>
<keyword evidence="5" id="KW-0808">Transferase</keyword>
<evidence type="ECO:0000313" key="5">
    <source>
        <dbReference type="EMBL" id="UOR13681.1"/>
    </source>
</evidence>
<comment type="similarity">
    <text evidence="2 4">Belongs to the trans-sulfuration enzymes family.</text>
</comment>
<keyword evidence="6" id="KW-1185">Reference proteome</keyword>
<dbReference type="Proteomes" id="UP000830326">
    <property type="component" value="Chromosome"/>
</dbReference>
<accession>A0ABY4HGL2</accession>
<dbReference type="Gene3D" id="3.90.1150.10">
    <property type="entry name" value="Aspartate Aminotransferase, domain 1"/>
    <property type="match status" value="1"/>
</dbReference>
<dbReference type="InterPro" id="IPR015424">
    <property type="entry name" value="PyrdxlP-dep_Trfase"/>
</dbReference>
<name>A0ABY4HGL2_9BACI</name>
<evidence type="ECO:0000313" key="6">
    <source>
        <dbReference type="Proteomes" id="UP000830326"/>
    </source>
</evidence>
<gene>
    <name evidence="5" type="ORF">MUO15_09695</name>
</gene>
<keyword evidence="3 4" id="KW-0663">Pyridoxal phosphate</keyword>
<dbReference type="CDD" id="cd00614">
    <property type="entry name" value="CGS_like"/>
    <property type="match status" value="1"/>
</dbReference>
<dbReference type="InterPro" id="IPR000277">
    <property type="entry name" value="Cys/Met-Metab_PyrdxlP-dep_enz"/>
</dbReference>
<dbReference type="EMBL" id="CP095075">
    <property type="protein sequence ID" value="UOR13681.1"/>
    <property type="molecule type" value="Genomic_DNA"/>
</dbReference>
<evidence type="ECO:0000256" key="3">
    <source>
        <dbReference type="ARBA" id="ARBA00022898"/>
    </source>
</evidence>
<dbReference type="GO" id="GO:0008483">
    <property type="term" value="F:transaminase activity"/>
    <property type="evidence" value="ECO:0007669"/>
    <property type="project" value="UniProtKB-KW"/>
</dbReference>
<keyword evidence="5" id="KW-0032">Aminotransferase</keyword>
<dbReference type="InterPro" id="IPR015421">
    <property type="entry name" value="PyrdxlP-dep_Trfase_major"/>
</dbReference>
<dbReference type="Pfam" id="PF01053">
    <property type="entry name" value="Cys_Met_Meta_PP"/>
    <property type="match status" value="1"/>
</dbReference>
<dbReference type="SUPFAM" id="SSF53383">
    <property type="entry name" value="PLP-dependent transferases"/>
    <property type="match status" value="1"/>
</dbReference>
<dbReference type="RefSeq" id="WP_245035420.1">
    <property type="nucleotide sequence ID" value="NZ_CP095075.1"/>
</dbReference>
<organism evidence="5 6">
    <name type="scientific">Halobacillus amylolyticus</name>
    <dbReference type="NCBI Taxonomy" id="2932259"/>
    <lineage>
        <taxon>Bacteria</taxon>
        <taxon>Bacillati</taxon>
        <taxon>Bacillota</taxon>
        <taxon>Bacilli</taxon>
        <taxon>Bacillales</taxon>
        <taxon>Bacillaceae</taxon>
        <taxon>Halobacillus</taxon>
    </lineage>
</organism>
<sequence length="378" mass="41250">MRFETKAIHSGRSIDKSTSSVTMPIHLSTTFERAADGSYPNEFVYSRESNPNRHALEDCLTSLEEGYDCVTFASGMAAITSLIEALPADKPRRVIMPNDMYFGIHSLLWETDIGSKFDIVIVDMTNLHEVEKAIKSAPTGLVWIETPSNPLLKVIDFEAVTKIAQQAGAYTVADNTWATPVLQRPLTLGVDFSIHSVTKYIGGHSDLMIGAVVARSDSPMLTNLRAWQHSKGAVPSPFDCWLALRGVQSLAQRMMTHCANASEIADFLDYHPNVGAVHYPGLSNHPGHHIAARQMSSFGSMLSFQVKGGQREAMAVAAKVQLVTRATSLGGTHSLIEHRASVEGSTTMAPPNLLRLSIGLEHVDDLKEDLSQALEEVK</sequence>
<comment type="cofactor">
    <cofactor evidence="1 4">
        <name>pyridoxal 5'-phosphate</name>
        <dbReference type="ChEBI" id="CHEBI:597326"/>
    </cofactor>
</comment>
<reference evidence="5" key="1">
    <citation type="submission" date="2022-04" db="EMBL/GenBank/DDBJ databases">
        <title>Halobacillus sp. isolated from saltern.</title>
        <authorList>
            <person name="Won M."/>
            <person name="Lee C.-M."/>
            <person name="Woen H.-Y."/>
            <person name="Kwon S.-W."/>
        </authorList>
    </citation>
    <scope>NUCLEOTIDE SEQUENCE</scope>
    <source>
        <strain evidence="5">SSHM10-5</strain>
    </source>
</reference>
<protein>
    <submittedName>
        <fullName evidence="5">PLP-dependent aspartate aminotransferase family protein</fullName>
    </submittedName>
</protein>
<dbReference type="Gene3D" id="3.40.640.10">
    <property type="entry name" value="Type I PLP-dependent aspartate aminotransferase-like (Major domain)"/>
    <property type="match status" value="1"/>
</dbReference>
<dbReference type="PANTHER" id="PTHR11808:SF15">
    <property type="entry name" value="CYSTATHIONINE GAMMA-LYASE"/>
    <property type="match status" value="1"/>
</dbReference>
<dbReference type="InterPro" id="IPR015422">
    <property type="entry name" value="PyrdxlP-dep_Trfase_small"/>
</dbReference>